<proteinExistence type="predicted"/>
<dbReference type="EMBL" id="JAGPXC010000002">
    <property type="protein sequence ID" value="KAH6657722.1"/>
    <property type="molecule type" value="Genomic_DNA"/>
</dbReference>
<dbReference type="SUPFAM" id="SSF54427">
    <property type="entry name" value="NTF2-like"/>
    <property type="match status" value="1"/>
</dbReference>
<organism evidence="2 3">
    <name type="scientific">Truncatella angustata</name>
    <dbReference type="NCBI Taxonomy" id="152316"/>
    <lineage>
        <taxon>Eukaryota</taxon>
        <taxon>Fungi</taxon>
        <taxon>Dikarya</taxon>
        <taxon>Ascomycota</taxon>
        <taxon>Pezizomycotina</taxon>
        <taxon>Sordariomycetes</taxon>
        <taxon>Xylariomycetidae</taxon>
        <taxon>Amphisphaeriales</taxon>
        <taxon>Sporocadaceae</taxon>
        <taxon>Truncatella</taxon>
    </lineage>
</organism>
<dbReference type="RefSeq" id="XP_045961956.1">
    <property type="nucleotide sequence ID" value="XM_046099616.1"/>
</dbReference>
<accession>A0A9P8ZZY0</accession>
<dbReference type="Proteomes" id="UP000758603">
    <property type="component" value="Unassembled WGS sequence"/>
</dbReference>
<feature type="domain" description="SnoaL-like" evidence="1">
    <location>
        <begin position="11"/>
        <end position="153"/>
    </location>
</feature>
<dbReference type="GeneID" id="70128508"/>
<protein>
    <recommendedName>
        <fullName evidence="1">SnoaL-like domain-containing protein</fullName>
    </recommendedName>
</protein>
<sequence length="180" mass="20170">MMAPAYDIQTYLLDKSNIEDTIQKQVLYYDLKDVSLLEQEVYAPECIIDYTAMFGGEPWHTTSKDWAKEVVELTGTLDSAQHYLSGILVRLPQPGSNGNGRPETCTAIANGGAHMVRQEAEGGQLLHNGGRQDYEVVRLPELEEQGENPWRIRTQKITPLWTKGNPRVLELMNGGSIIPK</sequence>
<dbReference type="Pfam" id="PF13577">
    <property type="entry name" value="SnoaL_4"/>
    <property type="match status" value="1"/>
</dbReference>
<keyword evidence="3" id="KW-1185">Reference proteome</keyword>
<comment type="caution">
    <text evidence="2">The sequence shown here is derived from an EMBL/GenBank/DDBJ whole genome shotgun (WGS) entry which is preliminary data.</text>
</comment>
<evidence type="ECO:0000259" key="1">
    <source>
        <dbReference type="Pfam" id="PF13577"/>
    </source>
</evidence>
<dbReference type="Gene3D" id="3.10.450.50">
    <property type="match status" value="1"/>
</dbReference>
<reference evidence="2" key="1">
    <citation type="journal article" date="2021" name="Nat. Commun.">
        <title>Genetic determinants of endophytism in the Arabidopsis root mycobiome.</title>
        <authorList>
            <person name="Mesny F."/>
            <person name="Miyauchi S."/>
            <person name="Thiergart T."/>
            <person name="Pickel B."/>
            <person name="Atanasova L."/>
            <person name="Karlsson M."/>
            <person name="Huettel B."/>
            <person name="Barry K.W."/>
            <person name="Haridas S."/>
            <person name="Chen C."/>
            <person name="Bauer D."/>
            <person name="Andreopoulos W."/>
            <person name="Pangilinan J."/>
            <person name="LaButti K."/>
            <person name="Riley R."/>
            <person name="Lipzen A."/>
            <person name="Clum A."/>
            <person name="Drula E."/>
            <person name="Henrissat B."/>
            <person name="Kohler A."/>
            <person name="Grigoriev I.V."/>
            <person name="Martin F.M."/>
            <person name="Hacquard S."/>
        </authorList>
    </citation>
    <scope>NUCLEOTIDE SEQUENCE</scope>
    <source>
        <strain evidence="2">MPI-SDFR-AT-0073</strain>
    </source>
</reference>
<dbReference type="InterPro" id="IPR037401">
    <property type="entry name" value="SnoaL-like"/>
</dbReference>
<evidence type="ECO:0000313" key="2">
    <source>
        <dbReference type="EMBL" id="KAH6657722.1"/>
    </source>
</evidence>
<dbReference type="AlphaFoldDB" id="A0A9P8ZZY0"/>
<name>A0A9P8ZZY0_9PEZI</name>
<evidence type="ECO:0000313" key="3">
    <source>
        <dbReference type="Proteomes" id="UP000758603"/>
    </source>
</evidence>
<dbReference type="OrthoDB" id="5208229at2759"/>
<dbReference type="InterPro" id="IPR032710">
    <property type="entry name" value="NTF2-like_dom_sf"/>
</dbReference>
<gene>
    <name evidence="2" type="ORF">BKA67DRAFT_532915</name>
</gene>